<dbReference type="RefSeq" id="WP_141446500.1">
    <property type="nucleotide sequence ID" value="NZ_CP041217.1"/>
</dbReference>
<feature type="region of interest" description="Disordered" evidence="1">
    <location>
        <begin position="151"/>
        <end position="193"/>
    </location>
</feature>
<organism evidence="4 5">
    <name type="scientific">Saccharibacillus brassicae</name>
    <dbReference type="NCBI Taxonomy" id="2583377"/>
    <lineage>
        <taxon>Bacteria</taxon>
        <taxon>Bacillati</taxon>
        <taxon>Bacillota</taxon>
        <taxon>Bacilli</taxon>
        <taxon>Bacillales</taxon>
        <taxon>Paenibacillaceae</taxon>
        <taxon>Saccharibacillus</taxon>
    </lineage>
</organism>
<feature type="signal peptide" evidence="2">
    <location>
        <begin position="1"/>
        <end position="37"/>
    </location>
</feature>
<name>A0A4Y6UST8_SACBS</name>
<evidence type="ECO:0000313" key="4">
    <source>
        <dbReference type="EMBL" id="QDH20114.1"/>
    </source>
</evidence>
<keyword evidence="5" id="KW-1185">Reference proteome</keyword>
<evidence type="ECO:0000259" key="3">
    <source>
        <dbReference type="Pfam" id="PF07833"/>
    </source>
</evidence>
<dbReference type="Proteomes" id="UP000316968">
    <property type="component" value="Chromosome"/>
</dbReference>
<sequence length="193" mass="20707">MMKNRFEGQKKKALLAVLAAALIAPLPLLPQAETASAAAGATVYINGRVASGDVLFRKGRTYLTLTDMKALGDYTFRYNKTWKTITITGGDDGARHVLTLGSREARRNGQNLTLEAAPLSYENKTMIPVRAAAQLFNAELEWDEAGNRVLLTKEPETNGSSTRPPTSPSRPPVSPPGPSGPSVPKPPTPPSIR</sequence>
<dbReference type="Pfam" id="PF07833">
    <property type="entry name" value="Cu_amine_oxidN1"/>
    <property type="match status" value="1"/>
</dbReference>
<dbReference type="AlphaFoldDB" id="A0A4Y6UST8"/>
<feature type="chain" id="PRO_5021406097" evidence="2">
    <location>
        <begin position="38"/>
        <end position="193"/>
    </location>
</feature>
<proteinExistence type="predicted"/>
<evidence type="ECO:0000256" key="2">
    <source>
        <dbReference type="SAM" id="SignalP"/>
    </source>
</evidence>
<gene>
    <name evidence="4" type="ORF">FFV09_04120</name>
</gene>
<dbReference type="Gene3D" id="3.30.457.10">
    <property type="entry name" value="Copper amine oxidase-like, N-terminal domain"/>
    <property type="match status" value="1"/>
</dbReference>
<reference evidence="4 5" key="1">
    <citation type="submission" date="2019-06" db="EMBL/GenBank/DDBJ databases">
        <title>Saccharibacillus brassicae sp. nov., an endophytic bacterium isolated from Chinese cabbage seeds (Brassica pekinensis).</title>
        <authorList>
            <person name="Jiang L."/>
            <person name="Lee J."/>
            <person name="Kim S.W."/>
        </authorList>
    </citation>
    <scope>NUCLEOTIDE SEQUENCE [LARGE SCALE GENOMIC DNA]</scope>
    <source>
        <strain evidence="5">KCTC 43072 / ATSA2</strain>
    </source>
</reference>
<dbReference type="OrthoDB" id="2005648at2"/>
<evidence type="ECO:0000313" key="5">
    <source>
        <dbReference type="Proteomes" id="UP000316968"/>
    </source>
</evidence>
<evidence type="ECO:0000256" key="1">
    <source>
        <dbReference type="SAM" id="MobiDB-lite"/>
    </source>
</evidence>
<dbReference type="SUPFAM" id="SSF55383">
    <property type="entry name" value="Copper amine oxidase, domain N"/>
    <property type="match status" value="1"/>
</dbReference>
<accession>A0A4Y6UST8</accession>
<feature type="domain" description="Copper amine oxidase-like N-terminal" evidence="3">
    <location>
        <begin position="57"/>
        <end position="150"/>
    </location>
</feature>
<dbReference type="KEGG" id="saca:FFV09_04120"/>
<dbReference type="InterPro" id="IPR036582">
    <property type="entry name" value="Mao_N_sf"/>
</dbReference>
<dbReference type="EMBL" id="CP041217">
    <property type="protein sequence ID" value="QDH20114.1"/>
    <property type="molecule type" value="Genomic_DNA"/>
</dbReference>
<protein>
    <submittedName>
        <fullName evidence="4">Copper amine oxidase N-terminal domain-containing protein</fullName>
    </submittedName>
</protein>
<dbReference type="InterPro" id="IPR012854">
    <property type="entry name" value="Cu_amine_oxidase-like_N"/>
</dbReference>
<feature type="compositionally biased region" description="Pro residues" evidence="1">
    <location>
        <begin position="165"/>
        <end position="193"/>
    </location>
</feature>
<keyword evidence="2" id="KW-0732">Signal</keyword>